<name>A0A3N4R3U2_9ACTN</name>
<gene>
    <name evidence="1" type="ORF">EDD38_7401</name>
</gene>
<keyword evidence="2" id="KW-1185">Reference proteome</keyword>
<dbReference type="EMBL" id="RKQG01000004">
    <property type="protein sequence ID" value="RPE27256.1"/>
    <property type="molecule type" value="Genomic_DNA"/>
</dbReference>
<comment type="caution">
    <text evidence="1">The sequence shown here is derived from an EMBL/GenBank/DDBJ whole genome shotgun (WGS) entry which is preliminary data.</text>
</comment>
<evidence type="ECO:0000313" key="2">
    <source>
        <dbReference type="Proteomes" id="UP000266906"/>
    </source>
</evidence>
<protein>
    <submittedName>
        <fullName evidence="1">Uncharacterized protein</fullName>
    </submittedName>
</protein>
<organism evidence="1 2">
    <name type="scientific">Kitasatospora cineracea</name>
    <dbReference type="NCBI Taxonomy" id="88074"/>
    <lineage>
        <taxon>Bacteria</taxon>
        <taxon>Bacillati</taxon>
        <taxon>Actinomycetota</taxon>
        <taxon>Actinomycetes</taxon>
        <taxon>Kitasatosporales</taxon>
        <taxon>Streptomycetaceae</taxon>
        <taxon>Kitasatospora</taxon>
    </lineage>
</organism>
<dbReference type="Proteomes" id="UP000266906">
    <property type="component" value="Unassembled WGS sequence"/>
</dbReference>
<proteinExistence type="predicted"/>
<reference evidence="1 2" key="1">
    <citation type="submission" date="2018-11" db="EMBL/GenBank/DDBJ databases">
        <title>Sequencing the genomes of 1000 actinobacteria strains.</title>
        <authorList>
            <person name="Klenk H.-P."/>
        </authorList>
    </citation>
    <scope>NUCLEOTIDE SEQUENCE [LARGE SCALE GENOMIC DNA]</scope>
    <source>
        <strain evidence="1 2">DSM 44781</strain>
    </source>
</reference>
<dbReference type="AlphaFoldDB" id="A0A3N4R3U2"/>
<evidence type="ECO:0000313" key="1">
    <source>
        <dbReference type="EMBL" id="RPE27256.1"/>
    </source>
</evidence>
<sequence length="232" mass="25607">MVSAGYAPAGQSDFYPRLLQGKAVLKITVIADEPTEGFLDDLRALLAKHAAHVEVDTAWNPDRISRYYLALPPRSQRILEEAVARGGYVSADDLRGDDPDASLKGHSGGLTRILNLGIRKGWWPDGIEPPVQAHGPGFGKVVGYGIRTEQLDLFRDTVLTLPTQRLNFLAEEIAHRDDPWDDELVRDALTIFKLAIDLDGARVLLRHLVETGLLAKNAAGFYRRTTDTADQD</sequence>
<accession>A0A3N4R3U2</accession>